<proteinExistence type="predicted"/>
<sequence length="64" mass="7272">MYVGKNSWPELVGESGEATTKKIEAENGNMHVNVLLEGTRVIKDFRCDMVRVWVKESGIFNMNI</sequence>
<dbReference type="GO" id="GO:0004867">
    <property type="term" value="F:serine-type endopeptidase inhibitor activity"/>
    <property type="evidence" value="ECO:0007669"/>
    <property type="project" value="InterPro"/>
</dbReference>
<dbReference type="AlphaFoldDB" id="A0A8T1QWW0"/>
<evidence type="ECO:0000313" key="1">
    <source>
        <dbReference type="EMBL" id="KAG6658749.1"/>
    </source>
</evidence>
<dbReference type="EMBL" id="CM031812">
    <property type="protein sequence ID" value="KAG6658749.1"/>
    <property type="molecule type" value="Genomic_DNA"/>
</dbReference>
<keyword evidence="2" id="KW-1185">Reference proteome</keyword>
<dbReference type="Pfam" id="PF00280">
    <property type="entry name" value="potato_inhibit"/>
    <property type="match status" value="1"/>
</dbReference>
<dbReference type="PANTHER" id="PTHR33091">
    <property type="entry name" value="PROTEIN, PUTATIVE, EXPRESSED-RELATED"/>
    <property type="match status" value="1"/>
</dbReference>
<dbReference type="GO" id="GO:0009611">
    <property type="term" value="P:response to wounding"/>
    <property type="evidence" value="ECO:0007669"/>
    <property type="project" value="InterPro"/>
</dbReference>
<evidence type="ECO:0000313" key="2">
    <source>
        <dbReference type="Proteomes" id="UP000811609"/>
    </source>
</evidence>
<accession>A0A8T1QWW0</accession>
<comment type="caution">
    <text evidence="1">The sequence shown here is derived from an EMBL/GenBank/DDBJ whole genome shotgun (WGS) entry which is preliminary data.</text>
</comment>
<gene>
    <name evidence="1" type="ORF">CIPAW_04G183800</name>
</gene>
<name>A0A8T1QWW0_CARIL</name>
<dbReference type="InterPro" id="IPR000864">
    <property type="entry name" value="Prot_inh_pot1"/>
</dbReference>
<organism evidence="1 2">
    <name type="scientific">Carya illinoinensis</name>
    <name type="common">Pecan</name>
    <dbReference type="NCBI Taxonomy" id="32201"/>
    <lineage>
        <taxon>Eukaryota</taxon>
        <taxon>Viridiplantae</taxon>
        <taxon>Streptophyta</taxon>
        <taxon>Embryophyta</taxon>
        <taxon>Tracheophyta</taxon>
        <taxon>Spermatophyta</taxon>
        <taxon>Magnoliopsida</taxon>
        <taxon>eudicotyledons</taxon>
        <taxon>Gunneridae</taxon>
        <taxon>Pentapetalae</taxon>
        <taxon>rosids</taxon>
        <taxon>fabids</taxon>
        <taxon>Fagales</taxon>
        <taxon>Juglandaceae</taxon>
        <taxon>Carya</taxon>
    </lineage>
</organism>
<reference evidence="1" key="1">
    <citation type="submission" date="2020-12" db="EMBL/GenBank/DDBJ databases">
        <title>WGS assembly of Carya illinoinensis cv. Pawnee.</title>
        <authorList>
            <person name="Platts A."/>
            <person name="Shu S."/>
            <person name="Wright S."/>
            <person name="Barry K."/>
            <person name="Edger P."/>
            <person name="Pires J.C."/>
            <person name="Schmutz J."/>
        </authorList>
    </citation>
    <scope>NUCLEOTIDE SEQUENCE</scope>
    <source>
        <tissue evidence="1">Leaf</tissue>
    </source>
</reference>
<dbReference type="PANTHER" id="PTHR33091:SF83">
    <property type="entry name" value="SERINE PROTEASE INHIBITOR, POTATO INHIBITOR I-TYPE FAMILY PROTEIN-RELATED"/>
    <property type="match status" value="1"/>
</dbReference>
<protein>
    <submittedName>
        <fullName evidence="1">Uncharacterized protein</fullName>
    </submittedName>
</protein>
<dbReference type="Proteomes" id="UP000811609">
    <property type="component" value="Chromosome 4"/>
</dbReference>